<evidence type="ECO:0000256" key="8">
    <source>
        <dbReference type="SAM" id="MobiDB-lite"/>
    </source>
</evidence>
<dbReference type="SMART" id="SM00648">
    <property type="entry name" value="SWAP"/>
    <property type="match status" value="2"/>
</dbReference>
<dbReference type="OrthoDB" id="447637at2759"/>
<keyword evidence="5" id="KW-0508">mRNA splicing</keyword>
<dbReference type="AlphaFoldDB" id="A0A4S3JT21"/>
<keyword evidence="4" id="KW-0677">Repeat</keyword>
<dbReference type="GO" id="GO:0000381">
    <property type="term" value="P:regulation of alternative mRNA splicing, via spliceosome"/>
    <property type="evidence" value="ECO:0007669"/>
    <property type="project" value="TreeGrafter"/>
</dbReference>
<name>A0A4S3JT21_9EURO</name>
<dbReference type="RefSeq" id="XP_033425026.1">
    <property type="nucleotide sequence ID" value="XM_033571711.1"/>
</dbReference>
<comment type="subcellular location">
    <subcellularLocation>
        <location evidence="1">Nucleus</location>
    </subcellularLocation>
</comment>
<keyword evidence="2" id="KW-0507">mRNA processing</keyword>
<evidence type="ECO:0000313" key="13">
    <source>
        <dbReference type="Proteomes" id="UP000324241"/>
    </source>
</evidence>
<dbReference type="GO" id="GO:0071004">
    <property type="term" value="C:U2-type prespliceosome"/>
    <property type="evidence" value="ECO:0007669"/>
    <property type="project" value="TreeGrafter"/>
</dbReference>
<comment type="caution">
    <text evidence="11">The sequence shown here is derived from an EMBL/GenBank/DDBJ whole genome shotgun (WGS) entry which is preliminary data.</text>
</comment>
<dbReference type="VEuPathDB" id="FungiDB:EYZ11_002483"/>
<dbReference type="GO" id="GO:0003723">
    <property type="term" value="F:RNA binding"/>
    <property type="evidence" value="ECO:0007669"/>
    <property type="project" value="InterPro"/>
</dbReference>
<evidence type="ECO:0000256" key="2">
    <source>
        <dbReference type="ARBA" id="ARBA00022664"/>
    </source>
</evidence>
<evidence type="ECO:0000313" key="11">
    <source>
        <dbReference type="EMBL" id="THC98057.1"/>
    </source>
</evidence>
<evidence type="ECO:0000256" key="7">
    <source>
        <dbReference type="SAM" id="Coils"/>
    </source>
</evidence>
<reference evidence="10 13" key="2">
    <citation type="submission" date="2019-08" db="EMBL/GenBank/DDBJ databases">
        <title>The genome sequence of a newly discovered highly antifungal drug resistant Aspergillus species, Aspergillus tanneri NIH 1004.</title>
        <authorList>
            <person name="Mounaud S."/>
            <person name="Singh I."/>
            <person name="Joardar V."/>
            <person name="Pakala S."/>
            <person name="Pakala S."/>
            <person name="Venepally P."/>
            <person name="Chung J.K."/>
            <person name="Losada L."/>
            <person name="Nierman W.C."/>
        </authorList>
    </citation>
    <scope>NUCLEOTIDE SEQUENCE [LARGE SCALE GENOMIC DNA]</scope>
    <source>
        <strain evidence="10 13">NIH1004</strain>
    </source>
</reference>
<dbReference type="PANTHER" id="PTHR15316">
    <property type="entry name" value="SPLICEOSOME ASSOCIATED PROTEIN 114/SWAP SPLICING FACTOR-RELATED"/>
    <property type="match status" value="1"/>
</dbReference>
<feature type="domain" description="SURP motif" evidence="9">
    <location>
        <begin position="162"/>
        <end position="204"/>
    </location>
</feature>
<gene>
    <name evidence="10" type="primary">PRP21</name>
    <name evidence="10" type="ORF">ATNIH1004_007084</name>
    <name evidence="11" type="ORF">EYZ11_002483</name>
</gene>
<dbReference type="Proteomes" id="UP000324241">
    <property type="component" value="Unassembled WGS sequence"/>
</dbReference>
<dbReference type="SUPFAM" id="SSF109905">
    <property type="entry name" value="Surp module (SWAP domain)"/>
    <property type="match status" value="2"/>
</dbReference>
<evidence type="ECO:0000256" key="4">
    <source>
        <dbReference type="ARBA" id="ARBA00022737"/>
    </source>
</evidence>
<feature type="region of interest" description="Disordered" evidence="8">
    <location>
        <begin position="399"/>
        <end position="418"/>
    </location>
</feature>
<evidence type="ECO:0000256" key="5">
    <source>
        <dbReference type="ARBA" id="ARBA00023187"/>
    </source>
</evidence>
<feature type="compositionally biased region" description="Pro residues" evidence="8">
    <location>
        <begin position="530"/>
        <end position="545"/>
    </location>
</feature>
<dbReference type="Pfam" id="PF01805">
    <property type="entry name" value="Surp"/>
    <property type="match status" value="2"/>
</dbReference>
<feature type="region of interest" description="Disordered" evidence="8">
    <location>
        <begin position="505"/>
        <end position="550"/>
    </location>
</feature>
<reference evidence="11 12" key="1">
    <citation type="submission" date="2019-03" db="EMBL/GenBank/DDBJ databases">
        <title>The genome sequence of a newly discovered highly antifungal drug resistant Aspergillus species, Aspergillus tanneri NIH 1004.</title>
        <authorList>
            <person name="Mounaud S."/>
            <person name="Singh I."/>
            <person name="Joardar V."/>
            <person name="Pakala S."/>
            <person name="Pakala S."/>
            <person name="Venepally P."/>
            <person name="Hoover J."/>
            <person name="Nierman W."/>
            <person name="Chung J."/>
            <person name="Losada L."/>
        </authorList>
    </citation>
    <scope>NUCLEOTIDE SEQUENCE [LARGE SCALE GENOMIC DNA]</scope>
    <source>
        <strain evidence="11 12">NIH1004</strain>
    </source>
</reference>
<feature type="region of interest" description="Disordered" evidence="8">
    <location>
        <begin position="116"/>
        <end position="145"/>
    </location>
</feature>
<feature type="compositionally biased region" description="Low complexity" evidence="8">
    <location>
        <begin position="122"/>
        <end position="133"/>
    </location>
</feature>
<dbReference type="InterPro" id="IPR035967">
    <property type="entry name" value="SWAP/Surp_sf"/>
</dbReference>
<dbReference type="GO" id="GO:0005686">
    <property type="term" value="C:U2 snRNP"/>
    <property type="evidence" value="ECO:0007669"/>
    <property type="project" value="TreeGrafter"/>
</dbReference>
<dbReference type="GO" id="GO:0071013">
    <property type="term" value="C:catalytic step 2 spliceosome"/>
    <property type="evidence" value="ECO:0007669"/>
    <property type="project" value="TreeGrafter"/>
</dbReference>
<dbReference type="Pfam" id="PF12230">
    <property type="entry name" value="PRP21_like_P"/>
    <property type="match status" value="1"/>
</dbReference>
<feature type="compositionally biased region" description="Basic and acidic residues" evidence="8">
    <location>
        <begin position="135"/>
        <end position="145"/>
    </location>
</feature>
<dbReference type="InterPro" id="IPR000061">
    <property type="entry name" value="Surp"/>
</dbReference>
<evidence type="ECO:0000259" key="9">
    <source>
        <dbReference type="PROSITE" id="PS50128"/>
    </source>
</evidence>
<evidence type="ECO:0000256" key="6">
    <source>
        <dbReference type="ARBA" id="ARBA00023242"/>
    </source>
</evidence>
<keyword evidence="7" id="KW-0175">Coiled coil</keyword>
<dbReference type="EMBL" id="SOSA01000055">
    <property type="protein sequence ID" value="THC98057.1"/>
    <property type="molecule type" value="Genomic_DNA"/>
</dbReference>
<dbReference type="GO" id="GO:0045292">
    <property type="term" value="P:mRNA cis splicing, via spliceosome"/>
    <property type="evidence" value="ECO:0007669"/>
    <property type="project" value="InterPro"/>
</dbReference>
<dbReference type="FunFam" id="1.10.10.790:FF:000001">
    <property type="entry name" value="Splicing factor 3a, subunit 1"/>
    <property type="match status" value="1"/>
</dbReference>
<evidence type="ECO:0000256" key="3">
    <source>
        <dbReference type="ARBA" id="ARBA00022728"/>
    </source>
</evidence>
<feature type="coiled-coil region" evidence="7">
    <location>
        <begin position="230"/>
        <end position="274"/>
    </location>
</feature>
<feature type="domain" description="SURP motif" evidence="9">
    <location>
        <begin position="63"/>
        <end position="105"/>
    </location>
</feature>
<keyword evidence="3" id="KW-0747">Spliceosome</keyword>
<dbReference type="Proteomes" id="UP000308092">
    <property type="component" value="Unassembled WGS sequence"/>
</dbReference>
<dbReference type="FunFam" id="1.10.10.790:FF:000015">
    <property type="entry name" value="Splicing factor 3A subunit 1"/>
    <property type="match status" value="1"/>
</dbReference>
<accession>A0A4S3JT21</accession>
<dbReference type="PROSITE" id="PS50128">
    <property type="entry name" value="SURP"/>
    <property type="match status" value="2"/>
</dbReference>
<organism evidence="11 12">
    <name type="scientific">Aspergillus tanneri</name>
    <dbReference type="NCBI Taxonomy" id="1220188"/>
    <lineage>
        <taxon>Eukaryota</taxon>
        <taxon>Fungi</taxon>
        <taxon>Dikarya</taxon>
        <taxon>Ascomycota</taxon>
        <taxon>Pezizomycotina</taxon>
        <taxon>Eurotiomycetes</taxon>
        <taxon>Eurotiomycetidae</taxon>
        <taxon>Eurotiales</taxon>
        <taxon>Aspergillaceae</taxon>
        <taxon>Aspergillus</taxon>
        <taxon>Aspergillus subgen. Circumdati</taxon>
    </lineage>
</organism>
<dbReference type="InterPro" id="IPR022030">
    <property type="entry name" value="SF3A1_dom"/>
</dbReference>
<evidence type="ECO:0000313" key="10">
    <source>
        <dbReference type="EMBL" id="KAA8645665.1"/>
    </source>
</evidence>
<sequence length="563" mass="63100">MVNAKTVSKNLDLFPASAPKPIIDWVCVSNMASVSNGNTPTLLDEVNKPPEGVVLPPKDIRAIVEKTAGYVARNGIVFEDRVREKERSNPKFSFLNPEDPYATFYQWRLTEIKEGRGTSVSAGRPGEGAAQPEPEAPKGPKEPPEFHFSARIPIINAQDLEVVKLTALFVAKRGKSFMTALSQRETRNFQFDFLRPQHSLYQFFTRLVDQYTILLRSEGIDAATTEKNRLAELEHNVKNKYHILDRAKQRAEWVKFQEQQKQKKEEEEEQEKIAYAQIDWHDFMVVETVLFNESDDQADLPPPTSLNDLQSASLEQKAMMSLNPLRIEEAMPTDEELPTYYNAYPTQPEPVPQPMVQPAGPSYPQGLPPQPIPAAPPIAVAAGQEEEQRIRERAEAREQAAAAQAAAKAAPGQQPMRIRSDYVPRAQARRLNQTGPTALCPNCNQQIPVAELEQHMRIELLDPRWKEQRAKAESRSATTNLSTADVVNNLKRLASQRSDVFDSTVLPNAVDPEDEARKKRMAYEATPGAGPTPPMVGPSGGPPNPQSMTIEEQIRHIRERAKQ</sequence>
<dbReference type="STRING" id="1220188.A0A4S3JT21"/>
<evidence type="ECO:0000313" key="12">
    <source>
        <dbReference type="Proteomes" id="UP000308092"/>
    </source>
</evidence>
<keyword evidence="6" id="KW-0539">Nucleus</keyword>
<dbReference type="PANTHER" id="PTHR15316:SF1">
    <property type="entry name" value="SPLICING FACTOR 3A SUBUNIT 1"/>
    <property type="match status" value="1"/>
</dbReference>
<protein>
    <submittedName>
        <fullName evidence="10">SF3a splicing factor complex subunit</fullName>
    </submittedName>
</protein>
<dbReference type="EMBL" id="QUQM01000007">
    <property type="protein sequence ID" value="KAA8645665.1"/>
    <property type="molecule type" value="Genomic_DNA"/>
</dbReference>
<feature type="compositionally biased region" description="Low complexity" evidence="8">
    <location>
        <begin position="399"/>
        <end position="410"/>
    </location>
</feature>
<keyword evidence="12" id="KW-1185">Reference proteome</keyword>
<dbReference type="InterPro" id="IPR045146">
    <property type="entry name" value="SF3A1"/>
</dbReference>
<proteinExistence type="predicted"/>
<dbReference type="Gene3D" id="1.10.10.790">
    <property type="entry name" value="Surp module"/>
    <property type="match status" value="2"/>
</dbReference>
<dbReference type="GeneID" id="54329786"/>
<evidence type="ECO:0000256" key="1">
    <source>
        <dbReference type="ARBA" id="ARBA00004123"/>
    </source>
</evidence>